<keyword evidence="5" id="KW-1185">Reference proteome</keyword>
<dbReference type="GO" id="GO:0016747">
    <property type="term" value="F:acyltransferase activity, transferring groups other than amino-acyl groups"/>
    <property type="evidence" value="ECO:0007669"/>
    <property type="project" value="InterPro"/>
</dbReference>
<evidence type="ECO:0000259" key="3">
    <source>
        <dbReference type="PROSITE" id="PS51186"/>
    </source>
</evidence>
<evidence type="ECO:0000256" key="1">
    <source>
        <dbReference type="ARBA" id="ARBA00022679"/>
    </source>
</evidence>
<dbReference type="RefSeq" id="WP_115317032.1">
    <property type="nucleotide sequence ID" value="NZ_AP022561.1"/>
</dbReference>
<feature type="domain" description="N-acetyltransferase" evidence="3">
    <location>
        <begin position="2"/>
        <end position="164"/>
    </location>
</feature>
<dbReference type="Proteomes" id="UP000467327">
    <property type="component" value="Chromosome"/>
</dbReference>
<gene>
    <name evidence="4" type="ORF">MAIC_09830</name>
</gene>
<dbReference type="KEGG" id="maic:MAIC_09830"/>
<reference evidence="4 5" key="1">
    <citation type="journal article" date="2019" name="Emerg. Microbes Infect.">
        <title>Comprehensive subspecies identification of 175 nontuberculous mycobacteria species based on 7547 genomic profiles.</title>
        <authorList>
            <person name="Matsumoto Y."/>
            <person name="Kinjo T."/>
            <person name="Motooka D."/>
            <person name="Nabeya D."/>
            <person name="Jung N."/>
            <person name="Uechi K."/>
            <person name="Horii T."/>
            <person name="Iida T."/>
            <person name="Fujita J."/>
            <person name="Nakamura S."/>
        </authorList>
    </citation>
    <scope>NUCLEOTIDE SEQUENCE [LARGE SCALE GENOMIC DNA]</scope>
    <source>
        <strain evidence="4 5">JCM 6376</strain>
    </source>
</reference>
<evidence type="ECO:0000313" key="4">
    <source>
        <dbReference type="EMBL" id="BBX06180.1"/>
    </source>
</evidence>
<name>A0AAD1MB54_9MYCO</name>
<dbReference type="InterPro" id="IPR000182">
    <property type="entry name" value="GNAT_dom"/>
</dbReference>
<accession>A0AAD1MB54</accession>
<dbReference type="InterPro" id="IPR016181">
    <property type="entry name" value="Acyl_CoA_acyltransferase"/>
</dbReference>
<organism evidence="4 5">
    <name type="scientific">Mycolicibacterium aichiense</name>
    <dbReference type="NCBI Taxonomy" id="1799"/>
    <lineage>
        <taxon>Bacteria</taxon>
        <taxon>Bacillati</taxon>
        <taxon>Actinomycetota</taxon>
        <taxon>Actinomycetes</taxon>
        <taxon>Mycobacteriales</taxon>
        <taxon>Mycobacteriaceae</taxon>
        <taxon>Mycolicibacterium</taxon>
    </lineage>
</organism>
<dbReference type="CDD" id="cd04301">
    <property type="entry name" value="NAT_SF"/>
    <property type="match status" value="1"/>
</dbReference>
<dbReference type="PANTHER" id="PTHR43877:SF1">
    <property type="entry name" value="ACETYLTRANSFERASE"/>
    <property type="match status" value="1"/>
</dbReference>
<dbReference type="InterPro" id="IPR050832">
    <property type="entry name" value="Bact_Acetyltransf"/>
</dbReference>
<dbReference type="Gene3D" id="3.40.630.30">
    <property type="match status" value="1"/>
</dbReference>
<dbReference type="AlphaFoldDB" id="A0AAD1MB54"/>
<protein>
    <submittedName>
        <fullName evidence="4">N-acetyltransferase</fullName>
    </submittedName>
</protein>
<dbReference type="PROSITE" id="PS51186">
    <property type="entry name" value="GNAT"/>
    <property type="match status" value="1"/>
</dbReference>
<dbReference type="SUPFAM" id="SSF55729">
    <property type="entry name" value="Acyl-CoA N-acyltransferases (Nat)"/>
    <property type="match status" value="1"/>
</dbReference>
<evidence type="ECO:0000256" key="2">
    <source>
        <dbReference type="ARBA" id="ARBA00023315"/>
    </source>
</evidence>
<sequence length="175" mass="19442">MAEIREAVPDDAMELAQVHVRSWRAGYRGLVAQSYLDALDPEERVKRFALDAMELRGPYTLVAVDHGAICGHVTIGRSRDDDMPDSGEVWALYVDPQSWGAGIGRALLAAGCDRLRTAGHRRAFLWVLSANDDARRFYERAGWTADGRERFDVFGDTPVRKSSYGTLLENSGSQP</sequence>
<dbReference type="PANTHER" id="PTHR43877">
    <property type="entry name" value="AMINOALKYLPHOSPHONATE N-ACETYLTRANSFERASE-RELATED-RELATED"/>
    <property type="match status" value="1"/>
</dbReference>
<dbReference type="Pfam" id="PF00583">
    <property type="entry name" value="Acetyltransf_1"/>
    <property type="match status" value="1"/>
</dbReference>
<proteinExistence type="predicted"/>
<evidence type="ECO:0000313" key="5">
    <source>
        <dbReference type="Proteomes" id="UP000467327"/>
    </source>
</evidence>
<keyword evidence="1" id="KW-0808">Transferase</keyword>
<dbReference type="EMBL" id="AP022561">
    <property type="protein sequence ID" value="BBX06180.1"/>
    <property type="molecule type" value="Genomic_DNA"/>
</dbReference>
<keyword evidence="2" id="KW-0012">Acyltransferase</keyword>